<dbReference type="InterPro" id="IPR004300">
    <property type="entry name" value="Glyco_hydro_57_N"/>
</dbReference>
<proteinExistence type="inferred from homology"/>
<dbReference type="Pfam" id="PF03065">
    <property type="entry name" value="Glyco_hydro_57"/>
    <property type="match status" value="1"/>
</dbReference>
<gene>
    <name evidence="5" type="ORF">IQ217_13765</name>
</gene>
<keyword evidence="6" id="KW-1185">Reference proteome</keyword>
<dbReference type="RefSeq" id="WP_194020381.1">
    <property type="nucleotide sequence ID" value="NZ_JADEVV010000042.1"/>
</dbReference>
<dbReference type="SUPFAM" id="SSF88713">
    <property type="entry name" value="Glycoside hydrolase/deacetylase"/>
    <property type="match status" value="1"/>
</dbReference>
<sequence length="729" mass="84229">MAYPLYVAFIWHQHQPSSQSYGMVGAGHGRYQWPWARLYGTRDYGGLIKLWGRYPTLHQTVSLTPCLLAQLEDYAQGRAIDRHLALTLSPVEKLSPEQKVEILTTFFEADPRTQIFPQDRYQQLYEQRQRQGLNWCISHWQPQDFSDLLAWHNLIWFDALTIAEDREVRDWYFRQKSFTLGDRQRIVSKQRQIIQGIIPLHRQLQNSGQLEIITSPYGHPILPLLADTNIARTVQAALALPDPRFCWSEDGVKQLQRGKQYYRRIFGRESRGLWPPGLAVSPAMVQTVAQLRFEWLCADESALAQSLSTSAERAGWLNSVYRVPTEDGELAMVFRDQQLSDLINFHYGRYSPSQAAQDLIERLLARRQPQETSQPRLVTIALEGDVTWNSYDQNGFTFLHQFYQQCEHLSRQGLLQLVTVSEFIDRFPPTRVLAGHNGIPSPLVGSWNGGDFSKWIGQPSQNQAWDYLIDARQTLASHPEATEENNPEAWQALYGAESSDWFEAFGQGHSQKILNSEALFRQHLIRLYHALNETLPGYLQHPLIDQNGDRPLGGHLYPHWDNLTNLIPWQVANSLPVQGGNEFVQQIYYGHDRQRLILRLDFQRLLPELDPDELHLAWYYPYVPHGHAPLAIASLPDQAPLNYYFHHHCRINLHHLQSHHEIAVGPNRWHLNPQRPQLVHQDEILVVVIPMTALPETRPDRLHLLLLLAEQGEFMANLSGENLLEWTLS</sequence>
<dbReference type="EMBL" id="JADEVV010000042">
    <property type="protein sequence ID" value="MBE9254886.1"/>
    <property type="molecule type" value="Genomic_DNA"/>
</dbReference>
<name>A0ABR9VXA7_9SYNC</name>
<protein>
    <recommendedName>
        <fullName evidence="4">Glycoside hydrolase family 57 N-terminal domain-containing protein</fullName>
    </recommendedName>
</protein>
<accession>A0ABR9VXA7</accession>
<dbReference type="InterPro" id="IPR027291">
    <property type="entry name" value="Glyco_hydro_38_N_sf"/>
</dbReference>
<comment type="similarity">
    <text evidence="1 3">Belongs to the glycosyl hydrolase 57 family.</text>
</comment>
<dbReference type="PANTHER" id="PTHR36306:SF1">
    <property type="entry name" value="ALPHA-AMYLASE-RELATED"/>
    <property type="match status" value="1"/>
</dbReference>
<evidence type="ECO:0000259" key="4">
    <source>
        <dbReference type="Pfam" id="PF03065"/>
    </source>
</evidence>
<evidence type="ECO:0000256" key="3">
    <source>
        <dbReference type="RuleBase" id="RU361196"/>
    </source>
</evidence>
<dbReference type="PANTHER" id="PTHR36306">
    <property type="entry name" value="ALPHA-AMYLASE-RELATED-RELATED"/>
    <property type="match status" value="1"/>
</dbReference>
<dbReference type="Gene3D" id="3.20.110.10">
    <property type="entry name" value="Glycoside hydrolase 38, N terminal domain"/>
    <property type="match status" value="1"/>
</dbReference>
<evidence type="ECO:0000313" key="5">
    <source>
        <dbReference type="EMBL" id="MBE9254886.1"/>
    </source>
</evidence>
<evidence type="ECO:0000313" key="6">
    <source>
        <dbReference type="Proteomes" id="UP000658720"/>
    </source>
</evidence>
<keyword evidence="2 3" id="KW-0119">Carbohydrate metabolism</keyword>
<comment type="caution">
    <text evidence="5">The sequence shown here is derived from an EMBL/GenBank/DDBJ whole genome shotgun (WGS) entry which is preliminary data.</text>
</comment>
<dbReference type="Proteomes" id="UP000658720">
    <property type="component" value="Unassembled WGS sequence"/>
</dbReference>
<organism evidence="5 6">
    <name type="scientific">Synechocystis salina LEGE 00031</name>
    <dbReference type="NCBI Taxonomy" id="1828736"/>
    <lineage>
        <taxon>Bacteria</taxon>
        <taxon>Bacillati</taxon>
        <taxon>Cyanobacteriota</taxon>
        <taxon>Cyanophyceae</taxon>
        <taxon>Synechococcales</taxon>
        <taxon>Merismopediaceae</taxon>
        <taxon>Synechocystis</taxon>
    </lineage>
</organism>
<dbReference type="CDD" id="cd10796">
    <property type="entry name" value="GH57N_APU"/>
    <property type="match status" value="1"/>
</dbReference>
<dbReference type="InterPro" id="IPR011330">
    <property type="entry name" value="Glyco_hydro/deAcase_b/a-brl"/>
</dbReference>
<reference evidence="5 6" key="1">
    <citation type="submission" date="2020-10" db="EMBL/GenBank/DDBJ databases">
        <authorList>
            <person name="Castelo-Branco R."/>
            <person name="Eusebio N."/>
            <person name="Adriana R."/>
            <person name="Vieira A."/>
            <person name="Brugerolle De Fraissinette N."/>
            <person name="Rezende De Castro R."/>
            <person name="Schneider M.P."/>
            <person name="Vasconcelos V."/>
            <person name="Leao P.N."/>
        </authorList>
    </citation>
    <scope>NUCLEOTIDE SEQUENCE [LARGE SCALE GENOMIC DNA]</scope>
    <source>
        <strain evidence="5 6">LEGE 00031</strain>
    </source>
</reference>
<evidence type="ECO:0000256" key="2">
    <source>
        <dbReference type="ARBA" id="ARBA00023277"/>
    </source>
</evidence>
<dbReference type="InterPro" id="IPR052046">
    <property type="entry name" value="GH57_Enzymes"/>
</dbReference>
<feature type="domain" description="Glycoside hydrolase family 57 N-terminal" evidence="4">
    <location>
        <begin position="8"/>
        <end position="432"/>
    </location>
</feature>
<evidence type="ECO:0000256" key="1">
    <source>
        <dbReference type="ARBA" id="ARBA00006821"/>
    </source>
</evidence>